<comment type="caution">
    <text evidence="2">The sequence shown here is derived from an EMBL/GenBank/DDBJ whole genome shotgun (WGS) entry which is preliminary data.</text>
</comment>
<sequence length="85" mass="9298">MLCGASGAPLDRSARIYVAGHRGLVGSAIWRKLEAEGFTDIVGRTSSELDLKDRAAVFAFFQETKPRHVVLAEGWVRSRGRSVLP</sequence>
<dbReference type="OrthoDB" id="9811425at2"/>
<dbReference type="AlphaFoldDB" id="A0A3S3YWI9"/>
<protein>
    <submittedName>
        <fullName evidence="2">NAD-dependent epimerase/dehydratase family protein</fullName>
    </submittedName>
</protein>
<dbReference type="PANTHER" id="PTHR43238:SF1">
    <property type="entry name" value="GDP-L-FUCOSE SYNTHASE"/>
    <property type="match status" value="1"/>
</dbReference>
<accession>A0A3S3YWI9</accession>
<dbReference type="Gene3D" id="3.40.50.720">
    <property type="entry name" value="NAD(P)-binding Rossmann-like Domain"/>
    <property type="match status" value="1"/>
</dbReference>
<feature type="domain" description="NAD-dependent epimerase/dehydratase" evidence="1">
    <location>
        <begin position="16"/>
        <end position="78"/>
    </location>
</feature>
<gene>
    <name evidence="2" type="ORF">ELQ90_14270</name>
</gene>
<evidence type="ECO:0000313" key="2">
    <source>
        <dbReference type="EMBL" id="RWZ46657.1"/>
    </source>
</evidence>
<dbReference type="Pfam" id="PF01370">
    <property type="entry name" value="Epimerase"/>
    <property type="match status" value="1"/>
</dbReference>
<dbReference type="Proteomes" id="UP000288547">
    <property type="component" value="Unassembled WGS sequence"/>
</dbReference>
<name>A0A3S3YWI9_9MICO</name>
<dbReference type="SUPFAM" id="SSF51735">
    <property type="entry name" value="NAD(P)-binding Rossmann-fold domains"/>
    <property type="match status" value="1"/>
</dbReference>
<dbReference type="EMBL" id="RZNB01000006">
    <property type="protein sequence ID" value="RWZ46657.1"/>
    <property type="molecule type" value="Genomic_DNA"/>
</dbReference>
<reference evidence="2 3" key="1">
    <citation type="submission" date="2018-12" db="EMBL/GenBank/DDBJ databases">
        <authorList>
            <person name="Li F."/>
        </authorList>
    </citation>
    <scope>NUCLEOTIDE SEQUENCE [LARGE SCALE GENOMIC DNA]</scope>
    <source>
        <strain evidence="2 3">11W25H-1</strain>
    </source>
</reference>
<dbReference type="PANTHER" id="PTHR43238">
    <property type="entry name" value="GDP-L-FUCOSE SYNTHASE"/>
    <property type="match status" value="1"/>
</dbReference>
<organism evidence="2 3">
    <name type="scientific">Labedella phragmitis</name>
    <dbReference type="NCBI Taxonomy" id="2498849"/>
    <lineage>
        <taxon>Bacteria</taxon>
        <taxon>Bacillati</taxon>
        <taxon>Actinomycetota</taxon>
        <taxon>Actinomycetes</taxon>
        <taxon>Micrococcales</taxon>
        <taxon>Microbacteriaceae</taxon>
        <taxon>Labedella</taxon>
    </lineage>
</organism>
<evidence type="ECO:0000259" key="1">
    <source>
        <dbReference type="Pfam" id="PF01370"/>
    </source>
</evidence>
<proteinExistence type="predicted"/>
<dbReference type="InterPro" id="IPR001509">
    <property type="entry name" value="Epimerase_deHydtase"/>
</dbReference>
<evidence type="ECO:0000313" key="3">
    <source>
        <dbReference type="Proteomes" id="UP000288547"/>
    </source>
</evidence>
<keyword evidence="3" id="KW-1185">Reference proteome</keyword>
<dbReference type="GO" id="GO:0050577">
    <property type="term" value="F:GDP-L-fucose synthase activity"/>
    <property type="evidence" value="ECO:0007669"/>
    <property type="project" value="TreeGrafter"/>
</dbReference>
<dbReference type="InterPro" id="IPR036291">
    <property type="entry name" value="NAD(P)-bd_dom_sf"/>
</dbReference>